<dbReference type="Proteomes" id="UP000095286">
    <property type="component" value="Unplaced"/>
</dbReference>
<protein>
    <submittedName>
        <fullName evidence="2">MBOAT-domain-containing protein</fullName>
    </submittedName>
</protein>
<dbReference type="WBParaSite" id="RSKR_0001030300.1">
    <property type="protein sequence ID" value="RSKR_0001030300.1"/>
    <property type="gene ID" value="RSKR_0001030300"/>
</dbReference>
<sequence>MEPNRIFNDGSTLLTPIGKLFGVQCEKINFVVYQIFCFIFSSYFYNHMDIGKVSLKARTVFPIVVGCCLCYFQYGIAIQHLIYIVFTNYAIMLFSPIEYVHKLCFVFPMAYLMIIHWYRYMYIENTSIDITGPIMILVQKCSMLGFNLHDGVARKEEDLKEYQKKESIKEVPSLDIYLSYMFFFNTLLSGPYFAFTDYKNFIEQTHYKPSFANPQGRLNAISGKSYQSGILLALYVVTLKYHPSVLLTSAYLALPWYQWILYWEIHTLPVKLIYEYAWSVCDLTCNIAGFGFNGYDKDDNEKWDLVTNVYPIKVEFPTNFKEGMDSWNISTLKWLRRVAFDRAPVSMRTISTYALSSVWHGYQIGYYLTFFSAALFTQAARIGRRCLRWRFVDNPTQKLGYDIFTVIITRLALTYGGAPFALMKLRPSLEIWSQVYFYCHILSIAIIFLLPMYFKPQKKAEDEKPKEMHLDETSSTASFIALVDEKRKIE</sequence>
<evidence type="ECO:0000313" key="2">
    <source>
        <dbReference type="WBParaSite" id="RSKR_0001030300.1"/>
    </source>
</evidence>
<reference evidence="2" key="1">
    <citation type="submission" date="2016-11" db="UniProtKB">
        <authorList>
            <consortium name="WormBaseParasite"/>
        </authorList>
    </citation>
    <scope>IDENTIFICATION</scope>
    <source>
        <strain evidence="2">KR3021</strain>
    </source>
</reference>
<name>A0AC35UFA3_9BILA</name>
<accession>A0AC35UFA3</accession>
<proteinExistence type="predicted"/>
<organism evidence="1 2">
    <name type="scientific">Rhabditophanes sp. KR3021</name>
    <dbReference type="NCBI Taxonomy" id="114890"/>
    <lineage>
        <taxon>Eukaryota</taxon>
        <taxon>Metazoa</taxon>
        <taxon>Ecdysozoa</taxon>
        <taxon>Nematoda</taxon>
        <taxon>Chromadorea</taxon>
        <taxon>Rhabditida</taxon>
        <taxon>Tylenchina</taxon>
        <taxon>Panagrolaimomorpha</taxon>
        <taxon>Strongyloidoidea</taxon>
        <taxon>Alloionematidae</taxon>
        <taxon>Rhabditophanes</taxon>
    </lineage>
</organism>
<evidence type="ECO:0000313" key="1">
    <source>
        <dbReference type="Proteomes" id="UP000095286"/>
    </source>
</evidence>